<evidence type="ECO:0000256" key="5">
    <source>
        <dbReference type="PROSITE-ProRule" id="PRU01248"/>
    </source>
</evidence>
<dbReference type="PANTHER" id="PTHR30349">
    <property type="entry name" value="PHAGE INTEGRASE-RELATED"/>
    <property type="match status" value="1"/>
</dbReference>
<dbReference type="Proteomes" id="UP000737171">
    <property type="component" value="Unassembled WGS sequence"/>
</dbReference>
<dbReference type="InterPro" id="IPR002104">
    <property type="entry name" value="Integrase_catalytic"/>
</dbReference>
<dbReference type="SUPFAM" id="SSF56349">
    <property type="entry name" value="DNA breaking-rejoining enzymes"/>
    <property type="match status" value="1"/>
</dbReference>
<evidence type="ECO:0000259" key="7">
    <source>
        <dbReference type="PROSITE" id="PS51898"/>
    </source>
</evidence>
<feature type="compositionally biased region" description="Polar residues" evidence="6">
    <location>
        <begin position="1"/>
        <end position="13"/>
    </location>
</feature>
<dbReference type="Gene3D" id="1.10.150.130">
    <property type="match status" value="1"/>
</dbReference>
<keyword evidence="1" id="KW-0159">Chromosome partition</keyword>
<reference evidence="9 10" key="1">
    <citation type="submission" date="2020-05" db="EMBL/GenBank/DDBJ databases">
        <title>Aquincola sp. isolate from soil.</title>
        <authorList>
            <person name="Han J."/>
            <person name="Kim D.-U."/>
        </authorList>
    </citation>
    <scope>NUCLEOTIDE SEQUENCE [LARGE SCALE GENOMIC DNA]</scope>
    <source>
        <strain evidence="9 10">S2</strain>
    </source>
</reference>
<dbReference type="PROSITE" id="PS51898">
    <property type="entry name" value="TYR_RECOMBINASE"/>
    <property type="match status" value="1"/>
</dbReference>
<dbReference type="Pfam" id="PF00589">
    <property type="entry name" value="Phage_integrase"/>
    <property type="match status" value="1"/>
</dbReference>
<accession>A0ABX2ERC4</accession>
<name>A0ABX2ERC4_9BURK</name>
<dbReference type="InterPro" id="IPR013762">
    <property type="entry name" value="Integrase-like_cat_sf"/>
</dbReference>
<evidence type="ECO:0000256" key="3">
    <source>
        <dbReference type="ARBA" id="ARBA00023125"/>
    </source>
</evidence>
<evidence type="ECO:0000313" key="9">
    <source>
        <dbReference type="EMBL" id="NRF71206.1"/>
    </source>
</evidence>
<keyword evidence="4" id="KW-0233">DNA recombination</keyword>
<dbReference type="EMBL" id="JABRWJ010000011">
    <property type="protein sequence ID" value="NRF71206.1"/>
    <property type="molecule type" value="Genomic_DNA"/>
</dbReference>
<keyword evidence="3 5" id="KW-0238">DNA-binding</keyword>
<dbReference type="InterPro" id="IPR044068">
    <property type="entry name" value="CB"/>
</dbReference>
<dbReference type="PANTHER" id="PTHR30349:SF81">
    <property type="entry name" value="TYROSINE RECOMBINASE XERC"/>
    <property type="match status" value="1"/>
</dbReference>
<dbReference type="InterPro" id="IPR011010">
    <property type="entry name" value="DNA_brk_join_enz"/>
</dbReference>
<evidence type="ECO:0000313" key="10">
    <source>
        <dbReference type="Proteomes" id="UP000737171"/>
    </source>
</evidence>
<proteinExistence type="predicted"/>
<dbReference type="InterPro" id="IPR010998">
    <property type="entry name" value="Integrase_recombinase_N"/>
</dbReference>
<protein>
    <submittedName>
        <fullName evidence="9">Tyrosine-type recombinase/integrase</fullName>
    </submittedName>
</protein>
<dbReference type="InterPro" id="IPR050090">
    <property type="entry name" value="Tyrosine_recombinase_XerCD"/>
</dbReference>
<evidence type="ECO:0000256" key="2">
    <source>
        <dbReference type="ARBA" id="ARBA00022908"/>
    </source>
</evidence>
<keyword evidence="2" id="KW-0229">DNA integration</keyword>
<evidence type="ECO:0000259" key="8">
    <source>
        <dbReference type="PROSITE" id="PS51900"/>
    </source>
</evidence>
<keyword evidence="10" id="KW-1185">Reference proteome</keyword>
<comment type="caution">
    <text evidence="9">The sequence shown here is derived from an EMBL/GenBank/DDBJ whole genome shotgun (WGS) entry which is preliminary data.</text>
</comment>
<dbReference type="Pfam" id="PF12482">
    <property type="entry name" value="DUF3701"/>
    <property type="match status" value="1"/>
</dbReference>
<dbReference type="InterPro" id="IPR022169">
    <property type="entry name" value="DUF3701"/>
</dbReference>
<evidence type="ECO:0000256" key="1">
    <source>
        <dbReference type="ARBA" id="ARBA00022829"/>
    </source>
</evidence>
<feature type="domain" description="Core-binding (CB)" evidence="8">
    <location>
        <begin position="224"/>
        <end position="328"/>
    </location>
</feature>
<evidence type="ECO:0000256" key="4">
    <source>
        <dbReference type="ARBA" id="ARBA00023172"/>
    </source>
</evidence>
<gene>
    <name evidence="9" type="ORF">HLB44_29855</name>
</gene>
<dbReference type="PROSITE" id="PS51900">
    <property type="entry name" value="CB"/>
    <property type="match status" value="1"/>
</dbReference>
<sequence length="577" mass="63679">MKTRPSVTASVQTDEAPGHALPDSGQISALRAWHEGFSSRDAVERFLPGVRSAGESARGVIGRIRRQIAAFARVRHRDDLAALFEGPAKHSAAAARRVVAAVEALRTTALPRPLIGDDVERWLPPRTIEPLHAAGIRTLADLTVRVPRRRRWWSAIAGLGVAHARQIEAFFAAHPDLTERARALVVLPAPSDVSPWERIVVPEEVDGSRGLHRAPRESCALRASNDYEAVQAWLSMHEAPATQRAYRKEAERLILWAIVERGCALSSLATEDAVAYRTFLRHPSPRGRWVGPPRPRTAPDWRPFSGALSARSTAYALSVLNALFRWLIEQRYMLANPFAGLKVRGTKAAVLDAGRAFTESEWNLVRTLADGLEWSYGWEAPAAQRLRFILDFGYGTGLRASELVGAKLGRIELDPHGDHWLRVVGKGSKAGKVSLPPIAREALDRYLAQRGLPVTPAKWASSTRLLGNIPAAVGEADEAGGITTGRLWALTKRFFATAAGELQEVHPALAEKLRRATPHWMRHTHATHALERGVELTTVRDNLRHSSVSTTSIYLHTDDRRRAEQMRRGFSGAKDAR</sequence>
<feature type="region of interest" description="Disordered" evidence="6">
    <location>
        <begin position="1"/>
        <end position="23"/>
    </location>
</feature>
<feature type="domain" description="Tyr recombinase" evidence="7">
    <location>
        <begin position="352"/>
        <end position="567"/>
    </location>
</feature>
<evidence type="ECO:0000256" key="6">
    <source>
        <dbReference type="SAM" id="MobiDB-lite"/>
    </source>
</evidence>
<dbReference type="Gene3D" id="1.10.443.10">
    <property type="entry name" value="Intergrase catalytic core"/>
    <property type="match status" value="1"/>
</dbReference>
<organism evidence="9 10">
    <name type="scientific">Pseudaquabacterium terrae</name>
    <dbReference type="NCBI Taxonomy" id="2732868"/>
    <lineage>
        <taxon>Bacteria</taxon>
        <taxon>Pseudomonadati</taxon>
        <taxon>Pseudomonadota</taxon>
        <taxon>Betaproteobacteria</taxon>
        <taxon>Burkholderiales</taxon>
        <taxon>Sphaerotilaceae</taxon>
        <taxon>Pseudaquabacterium</taxon>
    </lineage>
</organism>